<dbReference type="InterPro" id="IPR050768">
    <property type="entry name" value="UPF0353/GerABKA_families"/>
</dbReference>
<proteinExistence type="predicted"/>
<dbReference type="PANTHER" id="PTHR22550">
    <property type="entry name" value="SPORE GERMINATION PROTEIN"/>
    <property type="match status" value="1"/>
</dbReference>
<dbReference type="SMART" id="SM00327">
    <property type="entry name" value="VWA"/>
    <property type="match status" value="1"/>
</dbReference>
<organism evidence="3 4">
    <name type="scientific">Maribrevibacterium harenarium</name>
    <dbReference type="NCBI Taxonomy" id="2589817"/>
    <lineage>
        <taxon>Bacteria</taxon>
        <taxon>Pseudomonadati</taxon>
        <taxon>Pseudomonadota</taxon>
        <taxon>Gammaproteobacteria</taxon>
        <taxon>Oceanospirillales</taxon>
        <taxon>Oceanospirillaceae</taxon>
        <taxon>Maribrevibacterium</taxon>
    </lineage>
</organism>
<evidence type="ECO:0000313" key="3">
    <source>
        <dbReference type="EMBL" id="TPE51309.1"/>
    </source>
</evidence>
<dbReference type="PANTHER" id="PTHR22550:SF18">
    <property type="entry name" value="VWFA DOMAIN-CONTAINING PROTEIN"/>
    <property type="match status" value="1"/>
</dbReference>
<feature type="transmembrane region" description="Helical" evidence="1">
    <location>
        <begin position="301"/>
        <end position="320"/>
    </location>
</feature>
<dbReference type="SUPFAM" id="SSF53300">
    <property type="entry name" value="vWA-like"/>
    <property type="match status" value="1"/>
</dbReference>
<dbReference type="Proteomes" id="UP000315901">
    <property type="component" value="Unassembled WGS sequence"/>
</dbReference>
<accession>A0A501WPD9</accession>
<comment type="caution">
    <text evidence="3">The sequence shown here is derived from an EMBL/GenBank/DDBJ whole genome shotgun (WGS) entry which is preliminary data.</text>
</comment>
<dbReference type="Pfam" id="PF00092">
    <property type="entry name" value="VWA"/>
    <property type="match status" value="1"/>
</dbReference>
<dbReference type="EMBL" id="VFRR01000016">
    <property type="protein sequence ID" value="TPE51309.1"/>
    <property type="molecule type" value="Genomic_DNA"/>
</dbReference>
<dbReference type="OrthoDB" id="6206554at2"/>
<name>A0A501WPD9_9GAMM</name>
<evidence type="ECO:0000256" key="1">
    <source>
        <dbReference type="SAM" id="Phobius"/>
    </source>
</evidence>
<gene>
    <name evidence="3" type="ORF">FJM67_09720</name>
</gene>
<dbReference type="PROSITE" id="PS50234">
    <property type="entry name" value="VWFA"/>
    <property type="match status" value="1"/>
</dbReference>
<dbReference type="InterPro" id="IPR036465">
    <property type="entry name" value="vWFA_dom_sf"/>
</dbReference>
<keyword evidence="1" id="KW-0812">Transmembrane</keyword>
<dbReference type="InterPro" id="IPR002035">
    <property type="entry name" value="VWF_A"/>
</dbReference>
<evidence type="ECO:0000313" key="4">
    <source>
        <dbReference type="Proteomes" id="UP000315901"/>
    </source>
</evidence>
<feature type="transmembrane region" description="Helical" evidence="1">
    <location>
        <begin position="6"/>
        <end position="23"/>
    </location>
</feature>
<feature type="domain" description="VWFA" evidence="2">
    <location>
        <begin position="88"/>
        <end position="285"/>
    </location>
</feature>
<dbReference type="RefSeq" id="WP_140588833.1">
    <property type="nucleotide sequence ID" value="NZ_VFRR01000016.1"/>
</dbReference>
<dbReference type="AlphaFoldDB" id="A0A501WPD9"/>
<keyword evidence="4" id="KW-1185">Reference proteome</keyword>
<keyword evidence="1" id="KW-0472">Membrane</keyword>
<dbReference type="InterPro" id="IPR033881">
    <property type="entry name" value="vWA_BatA_type"/>
</dbReference>
<sequence>MVELIWPWFLVLLPLPLLLHWLAPARKPLDQLRWAHVSLLQQHQGQYQHSYHLFARGLMLLAWCALVAAIARPVWLGTPTQITPSGRDLMVAVDLSGSMQVTDMTINDKPADRLAAAKAVLSNFISERKGDRIGIILFGTKAYLQAPLSFDLPTIEQFVQEAQIGFAGEQTAIGDAIGLAIKRLQDKPADKKVLILMTDGANTAGRVTPLQAANFAAQEGVRIHTIGIGADSMVVQGFFGPKVINPSTDLDEPLLTEVANLTGGQYFRARSTNELARIYRLLDELEPTPATDTWQRPKTTLFHWLGLLSLVSFALSLWFGHHVQIRGKKS</sequence>
<feature type="transmembrane region" description="Helical" evidence="1">
    <location>
        <begin position="53"/>
        <end position="75"/>
    </location>
</feature>
<reference evidence="3 4" key="1">
    <citation type="submission" date="2019-06" db="EMBL/GenBank/DDBJ databases">
        <title>A novel bacterium of genus Marinomonas, isolated from coastal sand.</title>
        <authorList>
            <person name="Huang H."/>
            <person name="Mo K."/>
            <person name="Hu Y."/>
        </authorList>
    </citation>
    <scope>NUCLEOTIDE SEQUENCE [LARGE SCALE GENOMIC DNA]</scope>
    <source>
        <strain evidence="3 4">HB171799</strain>
    </source>
</reference>
<keyword evidence="1" id="KW-1133">Transmembrane helix</keyword>
<protein>
    <submittedName>
        <fullName evidence="3">VWA domain-containing protein</fullName>
    </submittedName>
</protein>
<evidence type="ECO:0000259" key="2">
    <source>
        <dbReference type="PROSITE" id="PS50234"/>
    </source>
</evidence>
<dbReference type="Gene3D" id="3.40.50.410">
    <property type="entry name" value="von Willebrand factor, type A domain"/>
    <property type="match status" value="1"/>
</dbReference>
<dbReference type="CDD" id="cd01467">
    <property type="entry name" value="vWA_BatA_type"/>
    <property type="match status" value="1"/>
</dbReference>